<dbReference type="InterPro" id="IPR042539">
    <property type="entry name" value="Matrix_C"/>
</dbReference>
<dbReference type="EMBL" id="MF133340">
    <property type="protein sequence ID" value="ATO98250.1"/>
    <property type="molecule type" value="Viral_cRNA"/>
</dbReference>
<evidence type="ECO:0000313" key="15">
    <source>
        <dbReference type="EMBL" id="ARB07702.1"/>
    </source>
</evidence>
<dbReference type="Gene3D" id="2.70.20.50">
    <property type="entry name" value="Viral matrix protein, N-terminal domain"/>
    <property type="match status" value="1"/>
</dbReference>
<dbReference type="EMBL" id="KY674971">
    <property type="protein sequence ID" value="ARB07816.1"/>
    <property type="molecule type" value="Viral_cRNA"/>
</dbReference>
<evidence type="ECO:0000256" key="2">
    <source>
        <dbReference type="ARBA" id="ARBA00004328"/>
    </source>
</evidence>
<dbReference type="EMBL" id="KY674952">
    <property type="protein sequence ID" value="ARB07682.1"/>
    <property type="molecule type" value="Viral_cRNA"/>
</dbReference>
<feature type="domain" description="Matrix protein C-terminal Paramyxoviridae" evidence="8">
    <location>
        <begin position="184"/>
        <end position="345"/>
    </location>
</feature>
<dbReference type="EMBL" id="MF133342">
    <property type="protein sequence ID" value="ATO98252.1"/>
    <property type="molecule type" value="Viral_cRNA"/>
</dbReference>
<evidence type="ECO:0000313" key="10">
    <source>
        <dbReference type="EMBL" id="ARB07633.1"/>
    </source>
</evidence>
<evidence type="ECO:0000313" key="35">
    <source>
        <dbReference type="EMBL" id="AZS52541.1"/>
    </source>
</evidence>
<dbReference type="GO" id="GO:0019068">
    <property type="term" value="P:virion assembly"/>
    <property type="evidence" value="ECO:0007669"/>
    <property type="project" value="InterPro"/>
</dbReference>
<reference evidence="36" key="6">
    <citation type="submission" date="2018-09" db="EMBL/GenBank/DDBJ databases">
        <title>Complete genome characterisation of 8 human parainfluenza viruses from the Netherlands.</title>
        <authorList>
            <person name="Phan M.V.T."/>
            <person name="Arron G."/>
            <person name="GeurtsvanKessel C.H."/>
            <person name="Huisman R.C."/>
            <person name="Molenkamp R."/>
            <person name="Koopmans M.P.G."/>
            <person name="Cotten M."/>
        </authorList>
    </citation>
    <scope>NUCLEOTIDE SEQUENCE</scope>
    <source>
        <strain evidence="36">T146a292_HPIV2</strain>
    </source>
</reference>
<evidence type="ECO:0000313" key="21">
    <source>
        <dbReference type="EMBL" id="ARB07803.1"/>
    </source>
</evidence>
<dbReference type="EMBL" id="KY674954">
    <property type="protein sequence ID" value="ARB07696.1"/>
    <property type="molecule type" value="Viral_cRNA"/>
</dbReference>
<evidence type="ECO:0000313" key="33">
    <source>
        <dbReference type="EMBL" id="AYP70262.1"/>
    </source>
</evidence>
<sequence length="377" mass="42288">MPIISLPADPTSPSQSLTPFPIQLDTKDGKAGKLLKQIRIRYLNEPNSRHTPITFINTYGFVYARDTSGGIHSELSSDLAAGSITACMMTLGPGPNIQNANLVLRSLNEFYVKVKKTSSQREEAVFELVNIPTLLREHALCKRKMLVCSAEKFLKNPSKLQAGFEYVYIPTFVSITYSPRNLNYQVARPILKFRSRFVYSIHLELILRLLCKSESPLMKSYNADKTGRGCLASVWIHVCNILKNKSIKQQGRESYFIAKCMSMQLQVSIADLWGPTIIIKSLGHIPKTALPFFSKDGIACHPLQDVSPTLTKSLWSVGCEIESAKLILQESDLNELMGHQDLITDKIAIRSGQRTFERSKFSPFKKYASIPNLEAIN</sequence>
<keyword evidence="5" id="KW-0946">Virion</keyword>
<dbReference type="Proteomes" id="UP000121983">
    <property type="component" value="Genome"/>
</dbReference>
<dbReference type="EMBL" id="MF133344">
    <property type="protein sequence ID" value="ATO98254.1"/>
    <property type="molecule type" value="Viral_cRNA"/>
</dbReference>
<evidence type="ECO:0000256" key="4">
    <source>
        <dbReference type="ARBA" id="ARBA00017678"/>
    </source>
</evidence>
<evidence type="ECO:0000256" key="5">
    <source>
        <dbReference type="ARBA" id="ARBA00022844"/>
    </source>
</evidence>
<dbReference type="Pfam" id="PF00661">
    <property type="entry name" value="Matrix_Paramyxo_N"/>
    <property type="match status" value="1"/>
</dbReference>
<dbReference type="EMBL" id="MH892405">
    <property type="protein sequence ID" value="QBA30247.1"/>
    <property type="molecule type" value="Viral_cRNA"/>
</dbReference>
<evidence type="ECO:0000256" key="1">
    <source>
        <dbReference type="ARBA" id="ARBA00002926"/>
    </source>
</evidence>
<dbReference type="GO" id="GO:0039660">
    <property type="term" value="F:structural constituent of virion"/>
    <property type="evidence" value="ECO:0007669"/>
    <property type="project" value="UniProtKB-KW"/>
</dbReference>
<reference evidence="34" key="7">
    <citation type="submission" date="2018-11" db="EMBL/GenBank/DDBJ databases">
        <title>Sequences from Viral Positives at UW Virology.</title>
        <authorList>
            <person name="Greninger A.L."/>
            <person name="Shean R.C."/>
            <person name="Makhsous N."/>
        </authorList>
    </citation>
    <scope>NUCLEOTIDE SEQUENCE</scope>
    <source>
        <strain evidence="35">HPIV2/Los_Angeles/USA/CHLA26/2016</strain>
        <strain evidence="34">HPIV2/Los_Angeles/USA/CHLA34/2016</strain>
    </source>
</reference>
<evidence type="ECO:0000313" key="11">
    <source>
        <dbReference type="EMBL" id="ARB07661.1"/>
    </source>
</evidence>
<dbReference type="InterPro" id="IPR055413">
    <property type="entry name" value="Matrix_Paramyxo_C"/>
</dbReference>
<dbReference type="Gene3D" id="2.70.20.60">
    <property type="entry name" value="Viral matrix protein, C-terminal domain"/>
    <property type="match status" value="1"/>
</dbReference>
<evidence type="ECO:0000313" key="18">
    <source>
        <dbReference type="EMBL" id="ARB07722.1"/>
    </source>
</evidence>
<evidence type="ECO:0000313" key="17">
    <source>
        <dbReference type="EMBL" id="ARB07715.1"/>
    </source>
</evidence>
<dbReference type="EMBL" id="KY674962">
    <property type="protein sequence ID" value="ARB07748.1"/>
    <property type="molecule type" value="Viral_cRNA"/>
</dbReference>
<dbReference type="OrthoDB" id="3682at10239"/>
<reference evidence="25" key="4">
    <citation type="submission" date="2017-05" db="EMBL/GenBank/DDBJ databases">
        <title>Analysis of M gene of paramyxoviruses and pneumoviruses.</title>
        <authorList>
            <person name="Slovic A."/>
            <person name="Kosutic Gulija T."/>
            <person name="Santak M."/>
            <person name="Jagusic M."/>
            <person name="Ivancic Jelecki J."/>
            <person name="Forcic D."/>
        </authorList>
    </citation>
    <scope>NUCLEOTIDE SEQUENCE</scope>
    <source>
        <strain evidence="25">16475</strain>
        <strain evidence="26">2706</strain>
        <strain evidence="27">2858</strain>
        <strain evidence="30">3036</strain>
        <strain evidence="28">3257</strain>
        <strain evidence="29">3316</strain>
    </source>
</reference>
<evidence type="ECO:0000259" key="8">
    <source>
        <dbReference type="Pfam" id="PF23765"/>
    </source>
</evidence>
<dbReference type="Pfam" id="PF23765">
    <property type="entry name" value="Matrix_Paramyxo_C"/>
    <property type="match status" value="1"/>
</dbReference>
<comment type="similarity">
    <text evidence="3">Belongs to the morbillivirus/respirovirus/rubulavirus M protein family.</text>
</comment>
<evidence type="ECO:0000313" key="29">
    <source>
        <dbReference type="EMBL" id="ATO98254.1"/>
    </source>
</evidence>
<accession>A0A0G2R2C7</accession>
<dbReference type="EMBL" id="MF133339">
    <property type="protein sequence ID" value="ATO98249.1"/>
    <property type="molecule type" value="Viral_cRNA"/>
</dbReference>
<dbReference type="EMBL" id="MF133346">
    <property type="protein sequence ID" value="ATO98256.1"/>
    <property type="molecule type" value="Viral_cRNA"/>
</dbReference>
<reference evidence="32" key="5">
    <citation type="submission" date="2018-01" db="EMBL/GenBank/DDBJ databases">
        <title>Comparative genomics of HPIV2.</title>
        <authorList>
            <person name="Santak M."/>
        </authorList>
    </citation>
    <scope>NUCLEOTIDE SEQUENCE</scope>
    <source>
        <strain evidence="32">HPIV2i/Zagreb.HR/49.11</strain>
        <strain evidence="33">HPIV2i/Zagreb.HR/50.12</strain>
    </source>
</reference>
<reference evidence="23" key="3">
    <citation type="submission" date="2017-04" db="EMBL/GenBank/DDBJ databases">
        <title>Genome sequences of viral positives at UW Virology.</title>
        <authorList>
            <person name="Greninger A.L."/>
            <person name="Makhsous N."/>
            <person name="Kuypers J.M."/>
            <person name="Shean R.C."/>
            <person name="Jerome K.R."/>
        </authorList>
    </citation>
    <scope>NUCLEOTIDE SEQUENCE</scope>
    <source>
        <strain evidence="23">HPIV2/Seattle/USA/10O5/2015</strain>
    </source>
</reference>
<evidence type="ECO:0000313" key="9">
    <source>
        <dbReference type="EMBL" id="AIG60046.1"/>
    </source>
</evidence>
<protein>
    <recommendedName>
        <fullName evidence="4">Matrix protein</fullName>
    </recommendedName>
</protein>
<gene>
    <name evidence="9" type="primary">M</name>
    <name evidence="9" type="ORF">HPIV2gp3</name>
</gene>
<comment type="subcellular location">
    <subcellularLocation>
        <location evidence="2">Virion</location>
    </subcellularLocation>
</comment>
<dbReference type="EMBL" id="KY674949">
    <property type="protein sequence ID" value="ARB07661.1"/>
    <property type="molecule type" value="Viral_cRNA"/>
</dbReference>
<evidence type="ECO:0000313" key="31">
    <source>
        <dbReference type="EMBL" id="ATV91614.1"/>
    </source>
</evidence>
<evidence type="ECO:0000256" key="3">
    <source>
        <dbReference type="ARBA" id="ARBA00008405"/>
    </source>
</evidence>
<evidence type="ECO:0000313" key="16">
    <source>
        <dbReference type="EMBL" id="ARB07708.1"/>
    </source>
</evidence>
<evidence type="ECO:0000313" key="25">
    <source>
        <dbReference type="EMBL" id="ATO98246.1"/>
    </source>
</evidence>
<dbReference type="EMBL" id="MW575644">
    <property type="protein sequence ID" value="QWY12934.1"/>
    <property type="molecule type" value="Viral_cRNA"/>
</dbReference>
<dbReference type="GO" id="GO:0044423">
    <property type="term" value="C:virion component"/>
    <property type="evidence" value="ECO:0007669"/>
    <property type="project" value="UniProtKB-KW"/>
</dbReference>
<evidence type="ECO:0000313" key="38">
    <source>
        <dbReference type="Proteomes" id="UP000121983"/>
    </source>
</evidence>
<evidence type="ECO:0000259" key="7">
    <source>
        <dbReference type="Pfam" id="PF00661"/>
    </source>
</evidence>
<dbReference type="EMBL" id="KY674951">
    <property type="protein sequence ID" value="ARB07675.1"/>
    <property type="molecule type" value="Viral_cRNA"/>
</dbReference>
<dbReference type="EMBL" id="KY674968">
    <property type="protein sequence ID" value="ARB07796.1"/>
    <property type="molecule type" value="Viral_cRNA"/>
</dbReference>
<evidence type="ECO:0000256" key="6">
    <source>
        <dbReference type="ARBA" id="ARBA00023311"/>
    </source>
</evidence>
<dbReference type="InterPro" id="IPR000982">
    <property type="entry name" value="Matrix_Paramyxo_N"/>
</dbReference>
<comment type="function">
    <text evidence="1">The M protein has a crucial role in virus assembly and interacts with the RNP complex as well as with the viral membrane.</text>
</comment>
<dbReference type="EMBL" id="KM190939">
    <property type="protein sequence ID" value="AIG60046.1"/>
    <property type="molecule type" value="Viral_cRNA"/>
</dbReference>
<dbReference type="EMBL" id="MG836424">
    <property type="protein sequence ID" value="AYP70262.1"/>
    <property type="molecule type" value="Viral_cRNA"/>
</dbReference>
<evidence type="ECO:0000313" key="37">
    <source>
        <dbReference type="EMBL" id="QWY12934.1"/>
    </source>
</evidence>
<dbReference type="EMBL" id="KY674945">
    <property type="protein sequence ID" value="ARB07633.1"/>
    <property type="molecule type" value="Viral_cRNA"/>
</dbReference>
<dbReference type="EMBL" id="KY674957">
    <property type="protein sequence ID" value="ARB07715.1"/>
    <property type="molecule type" value="Viral_cRNA"/>
</dbReference>
<evidence type="ECO:0000313" key="32">
    <source>
        <dbReference type="EMBL" id="AYP70250.1"/>
    </source>
</evidence>
<evidence type="ECO:0000313" key="12">
    <source>
        <dbReference type="EMBL" id="ARB07675.1"/>
    </source>
</evidence>
<reference evidence="10" key="2">
    <citation type="submission" date="2017-02" db="EMBL/GenBank/DDBJ databases">
        <title>Genome sequences of viral positives at UW Virology.</title>
        <authorList>
            <person name="Greninger A.L."/>
            <person name="Makhsous N."/>
            <person name="Kuypers J."/>
            <person name="Shean R.C."/>
            <person name="Jerome K.R."/>
        </authorList>
    </citation>
    <scope>NUCLEOTIDE SEQUENCE</scope>
    <source>
        <strain evidence="11">HPIV2/Seattle/USA/10A6/2016</strain>
        <strain evidence="12">HPIV2/Seattle/USA/10B1/2016</strain>
        <strain evidence="13">HPIV2/Seattle/USA/10B2/2016</strain>
        <strain evidence="10">HPIV2/Seattle/USA/10E7/2016</strain>
        <strain evidence="14">HPIV2/Seattle/USA/10O5/2016</strain>
        <strain evidence="15">HPIV2/Seattle/USA/10P4/2016</strain>
        <strain evidence="16">HPIV2/Seattle/USA/10Q1/2016</strain>
        <strain evidence="17">HPIV2/Seattle/USA/10Q5/2016</strain>
        <strain evidence="18">HPIV2/Seattle/USA/10Q9/2016</strain>
        <strain evidence="24">HPIV2/Seattle/USA/10R6/2015</strain>
        <strain evidence="19">HPIV2/Seattle/USA/12I5/2016</strain>
        <strain evidence="20">HPIV2/Seattle/USA/12T8/2016</strain>
        <strain evidence="21">HPIV2/Seattle/USA/13F10/2016</strain>
        <strain evidence="22">HPIV2/Seattle/USA/14P5/2016</strain>
        <strain evidence="31">HPIV2/Seattle/USA/7I1</strain>
    </source>
</reference>
<evidence type="ECO:0000313" key="23">
    <source>
        <dbReference type="EMBL" id="ART66807.1"/>
    </source>
</evidence>
<dbReference type="EMBL" id="MF973165">
    <property type="protein sequence ID" value="ATV91614.1"/>
    <property type="molecule type" value="Viral_cRNA"/>
</dbReference>
<evidence type="ECO:0000313" key="27">
    <source>
        <dbReference type="EMBL" id="ATO98250.1"/>
    </source>
</evidence>
<dbReference type="EMBL" id="MF133336">
    <property type="protein sequence ID" value="ATO98246.1"/>
    <property type="molecule type" value="Viral_cRNA"/>
</dbReference>
<evidence type="ECO:0000313" key="19">
    <source>
        <dbReference type="EMBL" id="ARB07748.1"/>
    </source>
</evidence>
<reference evidence="37" key="8">
    <citation type="submission" date="2021-02" db="EMBL/GenBank/DDBJ databases">
        <title>Genetic characteristics of human parainfluenza virus types 1-4 from patients with clinical respiratory tract infection in China.</title>
        <authorList>
            <person name="Shao N."/>
            <person name="Liu B."/>
            <person name="Xiao Y."/>
            <person name="Wang X."/>
            <person name="Ren L."/>
            <person name="Dong J."/>
            <person name="Sun L."/>
            <person name="Zhu Y."/>
            <person name="Zhang T."/>
            <person name="Yang F."/>
        </authorList>
    </citation>
    <scope>NUCLEOTIDE SEQUENCE</scope>
    <source>
        <strain evidence="37">WH17030d1/2017</strain>
    </source>
</reference>
<evidence type="ECO:0000313" key="28">
    <source>
        <dbReference type="EMBL" id="ATO98252.1"/>
    </source>
</evidence>
<organismHost>
    <name type="scientific">Homo sapiens</name>
    <name type="common">Human</name>
    <dbReference type="NCBI Taxonomy" id="9606"/>
</organismHost>
<dbReference type="EMBL" id="KY986644">
    <property type="protein sequence ID" value="ARX98235.1"/>
    <property type="molecule type" value="Viral_cRNA"/>
</dbReference>
<dbReference type="EMBL" id="KY674956">
    <property type="protein sequence ID" value="ARB07708.1"/>
    <property type="molecule type" value="Viral_cRNA"/>
</dbReference>
<dbReference type="EMBL" id="MK167029">
    <property type="protein sequence ID" value="AZS52541.1"/>
    <property type="molecule type" value="Viral_cRNA"/>
</dbReference>
<evidence type="ECO:0000313" key="22">
    <source>
        <dbReference type="EMBL" id="ARB07816.1"/>
    </source>
</evidence>
<dbReference type="EMBL" id="MG836422">
    <property type="protein sequence ID" value="AYP70250.1"/>
    <property type="molecule type" value="Viral_cRNA"/>
</dbReference>
<dbReference type="EMBL" id="KY674969">
    <property type="protein sequence ID" value="ARB07803.1"/>
    <property type="molecule type" value="Viral_cRNA"/>
</dbReference>
<evidence type="ECO:0000313" key="20">
    <source>
        <dbReference type="EMBL" id="ARB07796.1"/>
    </source>
</evidence>
<evidence type="ECO:0000313" key="14">
    <source>
        <dbReference type="EMBL" id="ARB07696.1"/>
    </source>
</evidence>
<proteinExistence type="inferred from homology"/>
<evidence type="ECO:0000313" key="36">
    <source>
        <dbReference type="EMBL" id="QBA30247.1"/>
    </source>
</evidence>
<dbReference type="EMBL" id="MK167023">
    <property type="protein sequence ID" value="AZS52499.1"/>
    <property type="molecule type" value="Viral_cRNA"/>
</dbReference>
<evidence type="ECO:0000313" key="26">
    <source>
        <dbReference type="EMBL" id="ATO98249.1"/>
    </source>
</evidence>
<evidence type="ECO:0000313" key="34">
    <source>
        <dbReference type="EMBL" id="AZS52499.1"/>
    </source>
</evidence>
<dbReference type="EMBL" id="KY674955">
    <property type="protein sequence ID" value="ARB07702.1"/>
    <property type="molecule type" value="Viral_cRNA"/>
</dbReference>
<dbReference type="InterPro" id="IPR042540">
    <property type="entry name" value="Matrix_N"/>
</dbReference>
<evidence type="ECO:0000313" key="13">
    <source>
        <dbReference type="EMBL" id="ARB07682.1"/>
    </source>
</evidence>
<evidence type="ECO:0000313" key="30">
    <source>
        <dbReference type="EMBL" id="ATO98256.1"/>
    </source>
</evidence>
<keyword evidence="6" id="KW-0468">Viral matrix protein</keyword>
<dbReference type="EMBL" id="KY967352">
    <property type="protein sequence ID" value="ART66807.1"/>
    <property type="molecule type" value="Viral_cRNA"/>
</dbReference>
<name>A0A0G2R2C7_PI2H</name>
<dbReference type="EMBL" id="KY674958">
    <property type="protein sequence ID" value="ARB07722.1"/>
    <property type="molecule type" value="Viral_cRNA"/>
</dbReference>
<organism evidence="9 38">
    <name type="scientific">Human parainfluenza 2 virus</name>
    <name type="common">HPIV-2</name>
    <dbReference type="NCBI Taxonomy" id="2560525"/>
    <lineage>
        <taxon>Viruses</taxon>
        <taxon>Riboviria</taxon>
        <taxon>Orthornavirae</taxon>
        <taxon>Negarnaviricota</taxon>
        <taxon>Haploviricotina</taxon>
        <taxon>Monjiviricetes</taxon>
        <taxon>Mononegavirales</taxon>
        <taxon>Paramyxoviridae</taxon>
        <taxon>Rubulavirinae</taxon>
        <taxon>Orthorubulavirus</taxon>
        <taxon>Orthorubulavirus laryngotracheitidis</taxon>
    </lineage>
</organism>
<evidence type="ECO:0000313" key="24">
    <source>
        <dbReference type="EMBL" id="ARX98235.1"/>
    </source>
</evidence>
<reference evidence="9 38" key="1">
    <citation type="submission" date="2014-06" db="EMBL/GenBank/DDBJ databases">
        <title>A practical approach for molecular epidemiological studies: assortment of viral pathogens in simulated isolate admixture.</title>
        <authorList>
            <person name="Rutvisuttinunt W."/>
            <person name="Chinnawirotpisan P."/>
            <person name="Thaisomboonsuk B."/>
            <person name="Huang A."/>
            <person name="Hussem K."/>
            <person name="Simasathien S."/>
            <person name="Yoon I.-K."/>
            <person name="Klungthong C."/>
            <person name="Fernandez S."/>
        </authorList>
    </citation>
    <scope>NUCLEOTIDE SEQUENCE [LARGE SCALE GENOMIC DNA]</scope>
    <source>
        <strain evidence="9">VIROAF10</strain>
    </source>
</reference>
<feature type="domain" description="Matrix protein N-terminal" evidence="7">
    <location>
        <begin position="8"/>
        <end position="177"/>
    </location>
</feature>